<dbReference type="CDD" id="cd04301">
    <property type="entry name" value="NAT_SF"/>
    <property type="match status" value="1"/>
</dbReference>
<protein>
    <recommendedName>
        <fullName evidence="1">N-acetyltransferase domain-containing protein</fullName>
    </recommendedName>
</protein>
<accession>A0A2R4MF20</accession>
<evidence type="ECO:0000259" key="1">
    <source>
        <dbReference type="PROSITE" id="PS51186"/>
    </source>
</evidence>
<keyword evidence="3" id="KW-1185">Reference proteome</keyword>
<reference evidence="2 3" key="1">
    <citation type="submission" date="2017-05" db="EMBL/GenBank/DDBJ databases">
        <title>Genome Analysis of Maritalea myrionectae HL2708#5.</title>
        <authorList>
            <consortium name="Cotde Inc.-PKNU"/>
            <person name="Jang D."/>
            <person name="Oh H.-M."/>
        </authorList>
    </citation>
    <scope>NUCLEOTIDE SEQUENCE [LARGE SCALE GENOMIC DNA]</scope>
    <source>
        <strain evidence="2 3">HL2708#5</strain>
    </source>
</reference>
<dbReference type="AlphaFoldDB" id="A0A2R4MF20"/>
<dbReference type="Pfam" id="PF00583">
    <property type="entry name" value="Acetyltransf_1"/>
    <property type="match status" value="1"/>
</dbReference>
<evidence type="ECO:0000313" key="2">
    <source>
        <dbReference type="EMBL" id="AVX04641.1"/>
    </source>
</evidence>
<evidence type="ECO:0000313" key="3">
    <source>
        <dbReference type="Proteomes" id="UP000258927"/>
    </source>
</evidence>
<gene>
    <name evidence="2" type="ORF">MXMO3_02120</name>
</gene>
<dbReference type="InterPro" id="IPR016181">
    <property type="entry name" value="Acyl_CoA_acyltransferase"/>
</dbReference>
<feature type="domain" description="N-acetyltransferase" evidence="1">
    <location>
        <begin position="117"/>
        <end position="264"/>
    </location>
</feature>
<dbReference type="PROSITE" id="PS51186">
    <property type="entry name" value="GNAT"/>
    <property type="match status" value="1"/>
</dbReference>
<dbReference type="Gene3D" id="3.40.630.30">
    <property type="match status" value="1"/>
</dbReference>
<name>A0A2R4MF20_9HYPH</name>
<dbReference type="KEGG" id="mmyr:MXMO3_02120"/>
<organism evidence="2 3">
    <name type="scientific">Maritalea myrionectae</name>
    <dbReference type="NCBI Taxonomy" id="454601"/>
    <lineage>
        <taxon>Bacteria</taxon>
        <taxon>Pseudomonadati</taxon>
        <taxon>Pseudomonadota</taxon>
        <taxon>Alphaproteobacteria</taxon>
        <taxon>Hyphomicrobiales</taxon>
        <taxon>Devosiaceae</taxon>
        <taxon>Maritalea</taxon>
    </lineage>
</organism>
<dbReference type="InterPro" id="IPR000182">
    <property type="entry name" value="GNAT_dom"/>
</dbReference>
<sequence length="264" mass="29677">MDLTSPILRSDLALLPADAIWRDCGDVISVHTSSAPNFFWGNYLIVPRTGSSCSAAQLVELFHQRFDCDHIAIAWDSDVLPSRATLNAFDRMGFEIDQCHGLSFAEIAEPLMELSTNDVRQIESDEDWQRVVSLQQMMLGENTNLADRELVSRRFQRFRQLVSAGNGFWFGAFSDGQLAADLGIFVFDGIARFQQIETHPSFRRRGYCTQLLIAAIQQVRRAFGHVRIVLEAEADSDALALYRKIGFAPTETLISAFKLPKSLI</sequence>
<dbReference type="STRING" id="1122213.GCA_000423365_02420"/>
<proteinExistence type="predicted"/>
<dbReference type="GO" id="GO:0016747">
    <property type="term" value="F:acyltransferase activity, transferring groups other than amino-acyl groups"/>
    <property type="evidence" value="ECO:0007669"/>
    <property type="project" value="InterPro"/>
</dbReference>
<dbReference type="EMBL" id="CP021330">
    <property type="protein sequence ID" value="AVX04641.1"/>
    <property type="molecule type" value="Genomic_DNA"/>
</dbReference>
<dbReference type="SUPFAM" id="SSF55729">
    <property type="entry name" value="Acyl-CoA N-acyltransferases (Nat)"/>
    <property type="match status" value="1"/>
</dbReference>
<dbReference type="Proteomes" id="UP000258927">
    <property type="component" value="Chromosome"/>
</dbReference>